<sequence>MGREQTGSFGLRVLKSGHSAGRYHRYRTFASNWADGLP</sequence>
<reference evidence="2" key="1">
    <citation type="submission" date="2016-10" db="EMBL/GenBank/DDBJ databases">
        <authorList>
            <person name="Varghese N."/>
            <person name="Submissions S."/>
        </authorList>
    </citation>
    <scope>NUCLEOTIDE SEQUENCE [LARGE SCALE GENOMIC DNA]</scope>
    <source>
        <strain evidence="2">CGMCC 1.11022</strain>
    </source>
</reference>
<dbReference type="AlphaFoldDB" id="A0A1G9L3I0"/>
<name>A0A1G9L3I0_9HYPH</name>
<gene>
    <name evidence="1" type="ORF">SAMN05428953_14610</name>
</gene>
<protein>
    <submittedName>
        <fullName evidence="1">Uncharacterized protein</fullName>
    </submittedName>
</protein>
<evidence type="ECO:0000313" key="1">
    <source>
        <dbReference type="EMBL" id="SDL56414.1"/>
    </source>
</evidence>
<dbReference type="EMBL" id="FNEE01000046">
    <property type="protein sequence ID" value="SDL56414.1"/>
    <property type="molecule type" value="Genomic_DNA"/>
</dbReference>
<keyword evidence="2" id="KW-1185">Reference proteome</keyword>
<dbReference type="Proteomes" id="UP000198894">
    <property type="component" value="Unassembled WGS sequence"/>
</dbReference>
<accession>A0A1G9L3I0</accession>
<organism evidence="1 2">
    <name type="scientific">Mesorhizobium muleiense</name>
    <dbReference type="NCBI Taxonomy" id="1004279"/>
    <lineage>
        <taxon>Bacteria</taxon>
        <taxon>Pseudomonadati</taxon>
        <taxon>Pseudomonadota</taxon>
        <taxon>Alphaproteobacteria</taxon>
        <taxon>Hyphomicrobiales</taxon>
        <taxon>Phyllobacteriaceae</taxon>
        <taxon>Mesorhizobium</taxon>
    </lineage>
</organism>
<proteinExistence type="predicted"/>
<evidence type="ECO:0000313" key="2">
    <source>
        <dbReference type="Proteomes" id="UP000198894"/>
    </source>
</evidence>